<keyword evidence="2 3" id="KW-0808">Transferase</keyword>
<dbReference type="Pfam" id="PF01075">
    <property type="entry name" value="Glyco_transf_9"/>
    <property type="match status" value="1"/>
</dbReference>
<evidence type="ECO:0000313" key="3">
    <source>
        <dbReference type="EMBL" id="PHK99473.1"/>
    </source>
</evidence>
<sequence length="337" mass="36842">MAPSSDRSKVLIVRFSSIGDIVLTSPVIRCLKQQTGSEVHFLTKAAFAATLKHNPYLDRLWTIRRDLSEIAAELVAEGFTHLIDLHGNLRTLELKQRLRWGQLRRGRRPPRVTTFDKLNFRKLLLTRLKVDRMPDRHIVDRYLDAAAPLGVTNDGGGLDYFIGPEEAVAGPDRPFVAFVIGAAHATKRLEEDQLVEVCARIPSPIVLLGGPDEAALGERIAATGGHIKNACGRYSLNGSADLVRQAAVVITHDTGLMHVAAAFRKPIVSVWGNTVPALGMYPYLPGGQPHTQAEVAGLGCRPCSKIGYPACPRGHFRCMRDQDLAEIARAALLAVET</sequence>
<dbReference type="SUPFAM" id="SSF53756">
    <property type="entry name" value="UDP-Glycosyltransferase/glycogen phosphorylase"/>
    <property type="match status" value="1"/>
</dbReference>
<comment type="caution">
    <text evidence="3">The sequence shown here is derived from an EMBL/GenBank/DDBJ whole genome shotgun (WGS) entry which is preliminary data.</text>
</comment>
<protein>
    <submittedName>
        <fullName evidence="3">Glycosyl transferase</fullName>
    </submittedName>
</protein>
<dbReference type="GO" id="GO:0009244">
    <property type="term" value="P:lipopolysaccharide core region biosynthetic process"/>
    <property type="evidence" value="ECO:0007669"/>
    <property type="project" value="TreeGrafter"/>
</dbReference>
<dbReference type="CDD" id="cd03789">
    <property type="entry name" value="GT9_LPS_heptosyltransferase"/>
    <property type="match status" value="1"/>
</dbReference>
<dbReference type="PANTHER" id="PTHR30160:SF1">
    <property type="entry name" value="LIPOPOLYSACCHARIDE 1,2-N-ACETYLGLUCOSAMINETRANSFERASE-RELATED"/>
    <property type="match status" value="1"/>
</dbReference>
<dbReference type="InterPro" id="IPR002201">
    <property type="entry name" value="Glyco_trans_9"/>
</dbReference>
<evidence type="ECO:0000313" key="4">
    <source>
        <dbReference type="Proteomes" id="UP000226437"/>
    </source>
</evidence>
<dbReference type="AlphaFoldDB" id="A0A2G0CHL6"/>
<keyword evidence="1" id="KW-0328">Glycosyltransferase</keyword>
<dbReference type="Gene3D" id="3.40.50.2000">
    <property type="entry name" value="Glycogen Phosphorylase B"/>
    <property type="match status" value="2"/>
</dbReference>
<dbReference type="Proteomes" id="UP000226437">
    <property type="component" value="Unassembled WGS sequence"/>
</dbReference>
<dbReference type="PANTHER" id="PTHR30160">
    <property type="entry name" value="TETRAACYLDISACCHARIDE 4'-KINASE-RELATED"/>
    <property type="match status" value="1"/>
</dbReference>
<dbReference type="EMBL" id="PDLO01000002">
    <property type="protein sequence ID" value="PHK99473.1"/>
    <property type="molecule type" value="Genomic_DNA"/>
</dbReference>
<gene>
    <name evidence="3" type="ORF">CGL56_07220</name>
</gene>
<name>A0A2G0CHL6_9BACT</name>
<dbReference type="OrthoDB" id="9768048at2"/>
<accession>A0A2G0CHL6</accession>
<evidence type="ECO:0000256" key="2">
    <source>
        <dbReference type="ARBA" id="ARBA00022679"/>
    </source>
</evidence>
<dbReference type="GO" id="GO:0005829">
    <property type="term" value="C:cytosol"/>
    <property type="evidence" value="ECO:0007669"/>
    <property type="project" value="TreeGrafter"/>
</dbReference>
<reference evidence="3 4" key="1">
    <citation type="submission" date="2017-10" db="EMBL/GenBank/DDBJ databases">
        <title>The draft genome sequence of Lewinella marina KCTC 32374.</title>
        <authorList>
            <person name="Wang K."/>
        </authorList>
    </citation>
    <scope>NUCLEOTIDE SEQUENCE [LARGE SCALE GENOMIC DNA]</scope>
    <source>
        <strain evidence="3 4">MKG-38</strain>
    </source>
</reference>
<organism evidence="3 4">
    <name type="scientific">Neolewinella marina</name>
    <dbReference type="NCBI Taxonomy" id="438751"/>
    <lineage>
        <taxon>Bacteria</taxon>
        <taxon>Pseudomonadati</taxon>
        <taxon>Bacteroidota</taxon>
        <taxon>Saprospiria</taxon>
        <taxon>Saprospirales</taxon>
        <taxon>Lewinellaceae</taxon>
        <taxon>Neolewinella</taxon>
    </lineage>
</organism>
<keyword evidence="4" id="KW-1185">Reference proteome</keyword>
<proteinExistence type="predicted"/>
<evidence type="ECO:0000256" key="1">
    <source>
        <dbReference type="ARBA" id="ARBA00022676"/>
    </source>
</evidence>
<dbReference type="GO" id="GO:0008713">
    <property type="term" value="F:ADP-heptose-lipopolysaccharide heptosyltransferase activity"/>
    <property type="evidence" value="ECO:0007669"/>
    <property type="project" value="TreeGrafter"/>
</dbReference>
<dbReference type="InterPro" id="IPR051199">
    <property type="entry name" value="LPS_LOS_Heptosyltrfase"/>
</dbReference>